<dbReference type="Proteomes" id="UP001369815">
    <property type="component" value="Unassembled WGS sequence"/>
</dbReference>
<protein>
    <submittedName>
        <fullName evidence="1">Uncharacterized protein</fullName>
    </submittedName>
</protein>
<comment type="caution">
    <text evidence="1">The sequence shown here is derived from an EMBL/GenBank/DDBJ whole genome shotgun (WGS) entry which is preliminary data.</text>
</comment>
<dbReference type="AlphaFoldDB" id="A0AAX6MBQ9"/>
<reference evidence="1 2" key="1">
    <citation type="journal article" date="2024" name="Front Chem Biol">
        <title>Unveiling the potential of Daldinia eschscholtzii MFLUCC 19-0629 through bioactivity and bioinformatics studies for enhanced sustainable agriculture production.</title>
        <authorList>
            <person name="Brooks S."/>
            <person name="Weaver J.A."/>
            <person name="Klomchit A."/>
            <person name="Alharthi S.A."/>
            <person name="Onlamun T."/>
            <person name="Nurani R."/>
            <person name="Vong T.K."/>
            <person name="Alberti F."/>
            <person name="Greco C."/>
        </authorList>
    </citation>
    <scope>NUCLEOTIDE SEQUENCE [LARGE SCALE GENOMIC DNA]</scope>
    <source>
        <strain evidence="1">MFLUCC 19-0629</strain>
    </source>
</reference>
<dbReference type="EMBL" id="JBANMG010000009">
    <property type="protein sequence ID" value="KAK6949632.1"/>
    <property type="molecule type" value="Genomic_DNA"/>
</dbReference>
<evidence type="ECO:0000313" key="1">
    <source>
        <dbReference type="EMBL" id="KAK6949632.1"/>
    </source>
</evidence>
<keyword evidence="2" id="KW-1185">Reference proteome</keyword>
<name>A0AAX6MBQ9_9PEZI</name>
<sequence length="177" mass="19837">MAAPVRRVLVRTKTGLAPKGSGSKRVGFLRGLFQKLGLAKSNSKGDAITKQSAEFEVEDASFPSVTVFDNPSEVFLRSDGTPLVRTRSVPTTHYQSTRALWEEVSTVQSFQWIPRKVTSFRDIQNGEIESRMQHLIMRCAMDGYDITLQEAYDVLRLVEGAVGEAVEYMKVLRDFDS</sequence>
<evidence type="ECO:0000313" key="2">
    <source>
        <dbReference type="Proteomes" id="UP001369815"/>
    </source>
</evidence>
<proteinExistence type="predicted"/>
<gene>
    <name evidence="1" type="ORF">Daesc_009715</name>
</gene>
<organism evidence="1 2">
    <name type="scientific">Daldinia eschscholtzii</name>
    <dbReference type="NCBI Taxonomy" id="292717"/>
    <lineage>
        <taxon>Eukaryota</taxon>
        <taxon>Fungi</taxon>
        <taxon>Dikarya</taxon>
        <taxon>Ascomycota</taxon>
        <taxon>Pezizomycotina</taxon>
        <taxon>Sordariomycetes</taxon>
        <taxon>Xylariomycetidae</taxon>
        <taxon>Xylariales</taxon>
        <taxon>Hypoxylaceae</taxon>
        <taxon>Daldinia</taxon>
    </lineage>
</organism>
<accession>A0AAX6MBQ9</accession>